<evidence type="ECO:0000256" key="1">
    <source>
        <dbReference type="SAM" id="Phobius"/>
    </source>
</evidence>
<name>A0A2N1NJH9_9GLOM</name>
<reference evidence="2 3" key="1">
    <citation type="submission" date="2016-04" db="EMBL/GenBank/DDBJ databases">
        <title>Genome analyses suggest a sexual origin of heterokaryosis in a supposedly ancient asexual fungus.</title>
        <authorList>
            <person name="Ropars J."/>
            <person name="Sedzielewska K."/>
            <person name="Noel J."/>
            <person name="Charron P."/>
            <person name="Farinelli L."/>
            <person name="Marton T."/>
            <person name="Kruger M."/>
            <person name="Pelin A."/>
            <person name="Brachmann A."/>
            <person name="Corradi N."/>
        </authorList>
    </citation>
    <scope>NUCLEOTIDE SEQUENCE [LARGE SCALE GENOMIC DNA]</scope>
    <source>
        <strain evidence="2 3">C2</strain>
    </source>
</reference>
<proteinExistence type="predicted"/>
<keyword evidence="1" id="KW-1133">Transmembrane helix</keyword>
<accession>A0A2N1NJH9</accession>
<dbReference type="AlphaFoldDB" id="A0A2N1NJH9"/>
<protein>
    <submittedName>
        <fullName evidence="2">Uncharacterized protein</fullName>
    </submittedName>
</protein>
<evidence type="ECO:0000313" key="2">
    <source>
        <dbReference type="EMBL" id="PKK74038.1"/>
    </source>
</evidence>
<dbReference type="EMBL" id="LLXL01000330">
    <property type="protein sequence ID" value="PKK74038.1"/>
    <property type="molecule type" value="Genomic_DNA"/>
</dbReference>
<dbReference type="Gene3D" id="3.80.10.10">
    <property type="entry name" value="Ribonuclease Inhibitor"/>
    <property type="match status" value="1"/>
</dbReference>
<dbReference type="InterPro" id="IPR032675">
    <property type="entry name" value="LRR_dom_sf"/>
</dbReference>
<evidence type="ECO:0000313" key="3">
    <source>
        <dbReference type="Proteomes" id="UP000233469"/>
    </source>
</evidence>
<gene>
    <name evidence="2" type="ORF">RhiirC2_775305</name>
</gene>
<organism evidence="2 3">
    <name type="scientific">Rhizophagus irregularis</name>
    <dbReference type="NCBI Taxonomy" id="588596"/>
    <lineage>
        <taxon>Eukaryota</taxon>
        <taxon>Fungi</taxon>
        <taxon>Fungi incertae sedis</taxon>
        <taxon>Mucoromycota</taxon>
        <taxon>Glomeromycotina</taxon>
        <taxon>Glomeromycetes</taxon>
        <taxon>Glomerales</taxon>
        <taxon>Glomeraceae</taxon>
        <taxon>Rhizophagus</taxon>
    </lineage>
</organism>
<comment type="caution">
    <text evidence="2">The sequence shown here is derived from an EMBL/GenBank/DDBJ whole genome shotgun (WGS) entry which is preliminary data.</text>
</comment>
<keyword evidence="1" id="KW-0812">Transmembrane</keyword>
<keyword evidence="1" id="KW-0472">Membrane</keyword>
<sequence length="136" mass="16096">MEKLLELIMKHCKNIKFLDLNINVNQIIYSALNLIENIKQNLNYLSIKTYYNKELSSFLLQKLGQIIPPKLEYLDLYLCNVKACDFEVFLKKSQDTFIKKLLISNIKVNKIYIFIYLVLRLSRIFIVFIGPTIQTK</sequence>
<feature type="transmembrane region" description="Helical" evidence="1">
    <location>
        <begin position="111"/>
        <end position="133"/>
    </location>
</feature>
<reference evidence="2 3" key="2">
    <citation type="submission" date="2017-10" db="EMBL/GenBank/DDBJ databases">
        <title>Extensive intraspecific genome diversity in a model arbuscular mycorrhizal fungus.</title>
        <authorList>
            <person name="Chen E.C.H."/>
            <person name="Morin E."/>
            <person name="Baudet D."/>
            <person name="Noel J."/>
            <person name="Ndikumana S."/>
            <person name="Charron P."/>
            <person name="St-Onge C."/>
            <person name="Giorgi J."/>
            <person name="Grigoriev I.V."/>
            <person name="Roux C."/>
            <person name="Martin F.M."/>
            <person name="Corradi N."/>
        </authorList>
    </citation>
    <scope>NUCLEOTIDE SEQUENCE [LARGE SCALE GENOMIC DNA]</scope>
    <source>
        <strain evidence="2 3">C2</strain>
    </source>
</reference>
<dbReference type="Proteomes" id="UP000233469">
    <property type="component" value="Unassembled WGS sequence"/>
</dbReference>